<accession>A0ABW2JT15</accession>
<evidence type="ECO:0000256" key="2">
    <source>
        <dbReference type="ARBA" id="ARBA00022603"/>
    </source>
</evidence>
<dbReference type="GO" id="GO:0032259">
    <property type="term" value="P:methylation"/>
    <property type="evidence" value="ECO:0007669"/>
    <property type="project" value="UniProtKB-KW"/>
</dbReference>
<dbReference type="RefSeq" id="WP_381836489.1">
    <property type="nucleotide sequence ID" value="NZ_JBHTCF010000016.1"/>
</dbReference>
<keyword evidence="8" id="KW-1185">Reference proteome</keyword>
<dbReference type="GO" id="GO:0003886">
    <property type="term" value="F:DNA (cytosine-5-)-methyltransferase activity"/>
    <property type="evidence" value="ECO:0007669"/>
    <property type="project" value="UniProtKB-EC"/>
</dbReference>
<dbReference type="PANTHER" id="PTHR10629:SF52">
    <property type="entry name" value="DNA (CYTOSINE-5)-METHYLTRANSFERASE 1"/>
    <property type="match status" value="1"/>
</dbReference>
<dbReference type="PANTHER" id="PTHR10629">
    <property type="entry name" value="CYTOSINE-SPECIFIC METHYLTRANSFERASE"/>
    <property type="match status" value="1"/>
</dbReference>
<dbReference type="SUPFAM" id="SSF53335">
    <property type="entry name" value="S-adenosyl-L-methionine-dependent methyltransferases"/>
    <property type="match status" value="1"/>
</dbReference>
<dbReference type="EC" id="2.1.1.37" evidence="1"/>
<evidence type="ECO:0000256" key="1">
    <source>
        <dbReference type="ARBA" id="ARBA00011975"/>
    </source>
</evidence>
<gene>
    <name evidence="7" type="ORF">ACFQVC_30145</name>
</gene>
<keyword evidence="3 6" id="KW-0808">Transferase</keyword>
<dbReference type="Gene3D" id="3.90.120.10">
    <property type="entry name" value="DNA Methylase, subunit A, domain 2"/>
    <property type="match status" value="1"/>
</dbReference>
<dbReference type="InterPro" id="IPR050390">
    <property type="entry name" value="C5-Methyltransferase"/>
</dbReference>
<comment type="similarity">
    <text evidence="6">Belongs to the class I-like SAM-binding methyltransferase superfamily. C5-methyltransferase family.</text>
</comment>
<dbReference type="InterPro" id="IPR001525">
    <property type="entry name" value="C5_MeTfrase"/>
</dbReference>
<protein>
    <recommendedName>
        <fullName evidence="1">DNA (cytosine-5-)-methyltransferase</fullName>
        <ecNumber evidence="1">2.1.1.37</ecNumber>
    </recommendedName>
</protein>
<proteinExistence type="inferred from homology"/>
<dbReference type="PROSITE" id="PS51679">
    <property type="entry name" value="SAM_MT_C5"/>
    <property type="match status" value="1"/>
</dbReference>
<comment type="caution">
    <text evidence="6">Lacks conserved residue(s) required for the propagation of feature annotation.</text>
</comment>
<dbReference type="PRINTS" id="PR00105">
    <property type="entry name" value="C5METTRFRASE"/>
</dbReference>
<keyword evidence="5" id="KW-0680">Restriction system</keyword>
<evidence type="ECO:0000313" key="8">
    <source>
        <dbReference type="Proteomes" id="UP001596523"/>
    </source>
</evidence>
<evidence type="ECO:0000256" key="4">
    <source>
        <dbReference type="ARBA" id="ARBA00022691"/>
    </source>
</evidence>
<sequence length="346" mass="37099">MDNVEIVDLFAGPSGLDLAARGLGLPVVGIEWDASACATRRAAGLATVEGDVRDFGPADFPSATVLAGGPPTQTYTVAGNRAGRRALDEVRHLMSRMVDRKDITADLCKLDDERAGLVLEPLRWALAAMDSRRPYEAIVLEQVPAVLPVWEAIGEVLSKEGYSVVSGVLRAEEFGVPQTRRRAVLIARRQGEVELPQATHRRYRQGIPRTEGNSALLPWVSMGDVLDRPEPFVVVSNYGTGGDPRARGRRTSAEPAFTVTGKITRCRVQTEDGVDRFSVSEAGRLQGFPADYPWAGNDQSQQVGNAVPLPLATRILAAAVGPLNVTPLAGGAAPRREGIPSPDKPQ</sequence>
<dbReference type="InterPro" id="IPR029063">
    <property type="entry name" value="SAM-dependent_MTases_sf"/>
</dbReference>
<evidence type="ECO:0000256" key="5">
    <source>
        <dbReference type="ARBA" id="ARBA00022747"/>
    </source>
</evidence>
<evidence type="ECO:0000256" key="3">
    <source>
        <dbReference type="ARBA" id="ARBA00022679"/>
    </source>
</evidence>
<dbReference type="Proteomes" id="UP001596523">
    <property type="component" value="Unassembled WGS sequence"/>
</dbReference>
<organism evidence="7 8">
    <name type="scientific">Streptomyces monticola</name>
    <dbReference type="NCBI Taxonomy" id="2666263"/>
    <lineage>
        <taxon>Bacteria</taxon>
        <taxon>Bacillati</taxon>
        <taxon>Actinomycetota</taxon>
        <taxon>Actinomycetes</taxon>
        <taxon>Kitasatosporales</taxon>
        <taxon>Streptomycetaceae</taxon>
        <taxon>Streptomyces</taxon>
    </lineage>
</organism>
<keyword evidence="2 6" id="KW-0489">Methyltransferase</keyword>
<dbReference type="EMBL" id="JBHTCF010000016">
    <property type="protein sequence ID" value="MFC7308467.1"/>
    <property type="molecule type" value="Genomic_DNA"/>
</dbReference>
<reference evidence="8" key="1">
    <citation type="journal article" date="2019" name="Int. J. Syst. Evol. Microbiol.">
        <title>The Global Catalogue of Microorganisms (GCM) 10K type strain sequencing project: providing services to taxonomists for standard genome sequencing and annotation.</title>
        <authorList>
            <consortium name="The Broad Institute Genomics Platform"/>
            <consortium name="The Broad Institute Genome Sequencing Center for Infectious Disease"/>
            <person name="Wu L."/>
            <person name="Ma J."/>
        </authorList>
    </citation>
    <scope>NUCLEOTIDE SEQUENCE [LARGE SCALE GENOMIC DNA]</scope>
    <source>
        <strain evidence="8">SYNS20</strain>
    </source>
</reference>
<evidence type="ECO:0000256" key="6">
    <source>
        <dbReference type="PROSITE-ProRule" id="PRU01016"/>
    </source>
</evidence>
<evidence type="ECO:0000313" key="7">
    <source>
        <dbReference type="EMBL" id="MFC7308467.1"/>
    </source>
</evidence>
<dbReference type="Pfam" id="PF00145">
    <property type="entry name" value="DNA_methylase"/>
    <property type="match status" value="3"/>
</dbReference>
<dbReference type="Gene3D" id="3.40.50.150">
    <property type="entry name" value="Vaccinia Virus protein VP39"/>
    <property type="match status" value="1"/>
</dbReference>
<keyword evidence="4 6" id="KW-0949">S-adenosyl-L-methionine</keyword>
<name>A0ABW2JT15_9ACTN</name>
<comment type="caution">
    <text evidence="7">The sequence shown here is derived from an EMBL/GenBank/DDBJ whole genome shotgun (WGS) entry which is preliminary data.</text>
</comment>